<dbReference type="GO" id="GO:0005829">
    <property type="term" value="C:cytosol"/>
    <property type="evidence" value="ECO:0007669"/>
    <property type="project" value="TreeGrafter"/>
</dbReference>
<dbReference type="PANTHER" id="PTHR30419:SF30">
    <property type="entry name" value="LYSR FAMILY TRANSCRIPTIONAL REGULATOR"/>
    <property type="match status" value="1"/>
</dbReference>
<dbReference type="GO" id="GO:0003700">
    <property type="term" value="F:DNA-binding transcription factor activity"/>
    <property type="evidence" value="ECO:0007669"/>
    <property type="project" value="InterPro"/>
</dbReference>
<dbReference type="InterPro" id="IPR005119">
    <property type="entry name" value="LysR_subst-bd"/>
</dbReference>
<dbReference type="Proteomes" id="UP000027451">
    <property type="component" value="Unassembled WGS sequence"/>
</dbReference>
<evidence type="ECO:0000256" key="4">
    <source>
        <dbReference type="ARBA" id="ARBA00023163"/>
    </source>
</evidence>
<comment type="caution">
    <text evidence="6">The sequence shown here is derived from an EMBL/GenBank/DDBJ whole genome shotgun (WGS) entry which is preliminary data.</text>
</comment>
<dbReference type="InterPro" id="IPR036390">
    <property type="entry name" value="WH_DNA-bd_sf"/>
</dbReference>
<feature type="domain" description="HTH lysR-type" evidence="5">
    <location>
        <begin position="1"/>
        <end position="58"/>
    </location>
</feature>
<dbReference type="InterPro" id="IPR036388">
    <property type="entry name" value="WH-like_DNA-bd_sf"/>
</dbReference>
<evidence type="ECO:0000313" key="7">
    <source>
        <dbReference type="Proteomes" id="UP000027451"/>
    </source>
</evidence>
<evidence type="ECO:0000256" key="3">
    <source>
        <dbReference type="ARBA" id="ARBA00023125"/>
    </source>
</evidence>
<dbReference type="GO" id="GO:0003677">
    <property type="term" value="F:DNA binding"/>
    <property type="evidence" value="ECO:0007669"/>
    <property type="project" value="UniProtKB-KW"/>
</dbReference>
<dbReference type="FunFam" id="1.10.10.10:FF:000001">
    <property type="entry name" value="LysR family transcriptional regulator"/>
    <property type="match status" value="1"/>
</dbReference>
<dbReference type="RefSeq" id="WP_174447759.1">
    <property type="nucleotide sequence ID" value="NZ_JFHD01000041.1"/>
</dbReference>
<keyword evidence="2" id="KW-0805">Transcription regulation</keyword>
<dbReference type="PANTHER" id="PTHR30419">
    <property type="entry name" value="HTH-TYPE TRANSCRIPTIONAL REGULATOR YBHD"/>
    <property type="match status" value="1"/>
</dbReference>
<dbReference type="InterPro" id="IPR000847">
    <property type="entry name" value="LysR_HTH_N"/>
</dbReference>
<dbReference type="Gene3D" id="3.40.190.10">
    <property type="entry name" value="Periplasmic binding protein-like II"/>
    <property type="match status" value="2"/>
</dbReference>
<dbReference type="EMBL" id="JFHD01000041">
    <property type="protein sequence ID" value="KDR25864.1"/>
    <property type="molecule type" value="Genomic_DNA"/>
</dbReference>
<organism evidence="6 7">
    <name type="scientific">Caballeronia zhejiangensis</name>
    <dbReference type="NCBI Taxonomy" id="871203"/>
    <lineage>
        <taxon>Bacteria</taxon>
        <taxon>Pseudomonadati</taxon>
        <taxon>Pseudomonadota</taxon>
        <taxon>Betaproteobacteria</taxon>
        <taxon>Burkholderiales</taxon>
        <taxon>Burkholderiaceae</taxon>
        <taxon>Caballeronia</taxon>
    </lineage>
</organism>
<evidence type="ECO:0000259" key="5">
    <source>
        <dbReference type="PROSITE" id="PS50931"/>
    </source>
</evidence>
<dbReference type="PRINTS" id="PR00039">
    <property type="entry name" value="HTHLYSR"/>
</dbReference>
<evidence type="ECO:0000256" key="2">
    <source>
        <dbReference type="ARBA" id="ARBA00023015"/>
    </source>
</evidence>
<dbReference type="Gene3D" id="1.10.10.10">
    <property type="entry name" value="Winged helix-like DNA-binding domain superfamily/Winged helix DNA-binding domain"/>
    <property type="match status" value="1"/>
</dbReference>
<dbReference type="SUPFAM" id="SSF46785">
    <property type="entry name" value="Winged helix' DNA-binding domain"/>
    <property type="match status" value="1"/>
</dbReference>
<keyword evidence="4" id="KW-0804">Transcription</keyword>
<evidence type="ECO:0000256" key="1">
    <source>
        <dbReference type="ARBA" id="ARBA00009437"/>
    </source>
</evidence>
<keyword evidence="3" id="KW-0238">DNA-binding</keyword>
<dbReference type="Pfam" id="PF03466">
    <property type="entry name" value="LysR_substrate"/>
    <property type="match status" value="1"/>
</dbReference>
<keyword evidence="7" id="KW-1185">Reference proteome</keyword>
<dbReference type="PROSITE" id="PS50931">
    <property type="entry name" value="HTH_LYSR"/>
    <property type="match status" value="1"/>
</dbReference>
<protein>
    <submittedName>
        <fullName evidence="6">LysR family transcriptional regulator</fullName>
    </submittedName>
</protein>
<comment type="similarity">
    <text evidence="1">Belongs to the LysR transcriptional regulatory family.</text>
</comment>
<dbReference type="Pfam" id="PF00126">
    <property type="entry name" value="HTH_1"/>
    <property type="match status" value="1"/>
</dbReference>
<reference evidence="6 7" key="1">
    <citation type="submission" date="2014-03" db="EMBL/GenBank/DDBJ databases">
        <title>Draft Genome Sequences of Four Burkholderia Strains.</title>
        <authorList>
            <person name="Liu X.Y."/>
            <person name="Li C.X."/>
            <person name="Xu J.H."/>
        </authorList>
    </citation>
    <scope>NUCLEOTIDE SEQUENCE [LARGE SCALE GENOMIC DNA]</scope>
    <source>
        <strain evidence="6 7">OP-1</strain>
    </source>
</reference>
<dbReference type="SUPFAM" id="SSF53850">
    <property type="entry name" value="Periplasmic binding protein-like II"/>
    <property type="match status" value="1"/>
</dbReference>
<proteinExistence type="inferred from homology"/>
<sequence length="302" mass="33459">MKQQQLLAFVYAARLGSLRAAARQLGLTQPAVTHTIRELESSLDVELVTRTNRGIELTEAGDALLPRAEQLLADMRRVRETIEQVKNRPVGNVSVGTLSTIALTILPDAVLKFREMMPLVKLRIHELSVVETLARLRNGELDIAVTHRAPELDSDFEHDSLFTCRFAIAMRAGHPLAKSTRLTELLDAEWIATLTSEGLSQSVMKAMFEAQGLPFPRRMLDAPSSFAVRAGLLAKTDVIGCYTRPLVRSMIPLGITMAPIQDELPELDFAIISRRDLAPTPAVLRFSECLRQAAREQADSLQ</sequence>
<dbReference type="AlphaFoldDB" id="A0A656QEB2"/>
<gene>
    <name evidence="6" type="ORF">BG60_26670</name>
</gene>
<accession>A0A656QEB2</accession>
<dbReference type="InterPro" id="IPR050950">
    <property type="entry name" value="HTH-type_LysR_regulators"/>
</dbReference>
<evidence type="ECO:0000313" key="6">
    <source>
        <dbReference type="EMBL" id="KDR25864.1"/>
    </source>
</evidence>
<name>A0A656QEB2_9BURK</name>